<proteinExistence type="inferred from homology"/>
<dbReference type="GO" id="GO:0048471">
    <property type="term" value="C:perinuclear region of cytoplasm"/>
    <property type="evidence" value="ECO:0007669"/>
    <property type="project" value="UniProtKB-SubCell"/>
</dbReference>
<evidence type="ECO:0000259" key="13">
    <source>
        <dbReference type="PROSITE" id="PS50181"/>
    </source>
</evidence>
<dbReference type="Pfam" id="PF00134">
    <property type="entry name" value="Cyclin_N"/>
    <property type="match status" value="1"/>
</dbReference>
<reference evidence="14" key="1">
    <citation type="submission" date="2022-01" db="EMBL/GenBank/DDBJ databases">
        <authorList>
            <person name="Braso-Vives M."/>
        </authorList>
    </citation>
    <scope>NUCLEOTIDE SEQUENCE</scope>
</reference>
<dbReference type="EMBL" id="OV696694">
    <property type="protein sequence ID" value="CAH1273576.1"/>
    <property type="molecule type" value="Genomic_DNA"/>
</dbReference>
<dbReference type="InterPro" id="IPR048258">
    <property type="entry name" value="Cyclins_cyclin-box"/>
</dbReference>
<dbReference type="InterPro" id="IPR036915">
    <property type="entry name" value="Cyclin-like_sf"/>
</dbReference>
<evidence type="ECO:0000256" key="9">
    <source>
        <dbReference type="ARBA" id="ARBA00023212"/>
    </source>
</evidence>
<dbReference type="Pfam" id="PF12937">
    <property type="entry name" value="F-box-like"/>
    <property type="match status" value="1"/>
</dbReference>
<comment type="subcellular location">
    <subcellularLocation>
        <location evidence="1">Cytoplasm</location>
        <location evidence="1">Cytoskeleton</location>
        <location evidence="1">Microtubule organizing center</location>
        <location evidence="1">Centrosome</location>
        <location evidence="1">Centriole</location>
    </subcellularLocation>
    <subcellularLocation>
        <location evidence="2">Cytoplasm</location>
        <location evidence="2">Perinuclear region</location>
    </subcellularLocation>
</comment>
<evidence type="ECO:0000256" key="3">
    <source>
        <dbReference type="ARBA" id="ARBA00006955"/>
    </source>
</evidence>
<dbReference type="CDD" id="cd20521">
    <property type="entry name" value="CYCLIN_CCNF_rpt1"/>
    <property type="match status" value="1"/>
</dbReference>
<keyword evidence="6" id="KW-0132">Cell division</keyword>
<evidence type="ECO:0000313" key="14">
    <source>
        <dbReference type="EMBL" id="CAH1273576.1"/>
    </source>
</evidence>
<evidence type="ECO:0000256" key="6">
    <source>
        <dbReference type="ARBA" id="ARBA00022618"/>
    </source>
</evidence>
<dbReference type="Gene3D" id="1.25.40.10">
    <property type="entry name" value="Tetratricopeptide repeat domain"/>
    <property type="match status" value="1"/>
</dbReference>
<evidence type="ECO:0000256" key="7">
    <source>
        <dbReference type="ARBA" id="ARBA00022776"/>
    </source>
</evidence>
<keyword evidence="5" id="KW-0963">Cytoplasm</keyword>
<dbReference type="CDD" id="cd20522">
    <property type="entry name" value="CYCLIN_CCNF_rpt2"/>
    <property type="match status" value="1"/>
</dbReference>
<keyword evidence="9" id="KW-0206">Cytoskeleton</keyword>
<dbReference type="GO" id="GO:0051301">
    <property type="term" value="P:cell division"/>
    <property type="evidence" value="ECO:0007669"/>
    <property type="project" value="UniProtKB-KW"/>
</dbReference>
<evidence type="ECO:0000256" key="1">
    <source>
        <dbReference type="ARBA" id="ARBA00004114"/>
    </source>
</evidence>
<evidence type="ECO:0000256" key="4">
    <source>
        <dbReference type="ARBA" id="ARBA00019493"/>
    </source>
</evidence>
<dbReference type="SMART" id="SM00256">
    <property type="entry name" value="FBOX"/>
    <property type="match status" value="1"/>
</dbReference>
<dbReference type="SMART" id="SM00385">
    <property type="entry name" value="CYCLIN"/>
    <property type="match status" value="2"/>
</dbReference>
<gene>
    <name evidence="14" type="primary">CCNF</name>
    <name evidence="14" type="ORF">BLAG_LOCUS24879</name>
</gene>
<dbReference type="Gene3D" id="1.20.1280.50">
    <property type="match status" value="1"/>
</dbReference>
<keyword evidence="7" id="KW-0498">Mitosis</keyword>
<dbReference type="CDD" id="cd22082">
    <property type="entry name" value="F-box_FBXO1"/>
    <property type="match status" value="1"/>
</dbReference>
<dbReference type="FunFam" id="1.10.472.10:FF:000038">
    <property type="entry name" value="Cyclin F"/>
    <property type="match status" value="1"/>
</dbReference>
<dbReference type="GO" id="GO:0005814">
    <property type="term" value="C:centriole"/>
    <property type="evidence" value="ECO:0007669"/>
    <property type="project" value="UniProtKB-SubCell"/>
</dbReference>
<sequence>MKVENQMTRRKTCRRCKSVYKQCKPGVRKAPDIWALPEELQLLMLRYLPAKDLANMRLVHSSFKQLVDNNPTLWVNTNFGGIWPSPANVEQLKKIAEYGNLELLIKLGVAYLYNEGFPEIEGEQASRNGVRAAEFFMKSEELVRAAGTPPFTWLFIRPPWTTTGTCCKSLAFKTIKDKAASMENTSPALPFCIAKAQGLFDDEEERLEAIKWFEQSANMGSEYATFTMWELKHKDQMIDRVGSRHAVRLLREITASGSWQAQLELCNGYAKGLYGGVCAAQAAEVVRQFVLSSHPSYSHRIFEIQKGMNNIMRFILVDWLVEVASMKDFSTQVLHAAVRCVDRYLMTHKTPRSKLQLVGVASMVLVTRYLAKDILTVREAVWLTDNTYKYEDVVRMMGELTATLRGEIRALTSADYLDLFFKLQLLDQRTKCLAAYICDLALLQTEIMGAYSPAVIAASALLLAKMTTSKDAELWSSHMTQFTGLQVVDLLTCTLQVYHKCLCQPPPRDHHNNPLTAVRQHYGDERFCKVSEMELLSNNELIGRLGLDSNVATEPITADFANQKLNIDILGSSPRPVKSARPCPDQEADRSTMVTPIMELSMDNSGYEGDMESEGEYLDMSDEEMSEDDQGDDEVCTCCSASGSSDKASDWLDVISPTSASKPLFRTQTAVDQSMTSMDVSMETPSQFLQDFNCFDIEGASNSSEVYHDEMGESAAKVFQPLSKGMRNITIRARRRASSPESSSPCSSACSSPRAPLRALQNISQGVANAVLPQKKSVKRKECA</sequence>
<accession>A0A8K0ADL6</accession>
<protein>
    <recommendedName>
        <fullName evidence="4">Cyclin-F</fullName>
    </recommendedName>
</protein>
<dbReference type="InterPro" id="IPR004367">
    <property type="entry name" value="Cyclin_C-dom"/>
</dbReference>
<evidence type="ECO:0000256" key="10">
    <source>
        <dbReference type="ARBA" id="ARBA00023306"/>
    </source>
</evidence>
<evidence type="ECO:0000313" key="15">
    <source>
        <dbReference type="Proteomes" id="UP000838412"/>
    </source>
</evidence>
<dbReference type="Gene3D" id="1.10.472.10">
    <property type="entry name" value="Cyclin-like"/>
    <property type="match status" value="2"/>
</dbReference>
<dbReference type="OrthoDB" id="5590282at2759"/>
<dbReference type="SUPFAM" id="SSF47954">
    <property type="entry name" value="Cyclin-like"/>
    <property type="match status" value="2"/>
</dbReference>
<evidence type="ECO:0000256" key="11">
    <source>
        <dbReference type="RuleBase" id="RU000383"/>
    </source>
</evidence>
<dbReference type="InterPro" id="IPR013763">
    <property type="entry name" value="Cyclin-like_dom"/>
</dbReference>
<dbReference type="PROSITE" id="PS50181">
    <property type="entry name" value="FBOX"/>
    <property type="match status" value="1"/>
</dbReference>
<dbReference type="InterPro" id="IPR039361">
    <property type="entry name" value="Cyclin"/>
</dbReference>
<organism evidence="14 15">
    <name type="scientific">Branchiostoma lanceolatum</name>
    <name type="common">Common lancelet</name>
    <name type="synonym">Amphioxus lanceolatum</name>
    <dbReference type="NCBI Taxonomy" id="7740"/>
    <lineage>
        <taxon>Eukaryota</taxon>
        <taxon>Metazoa</taxon>
        <taxon>Chordata</taxon>
        <taxon>Cephalochordata</taxon>
        <taxon>Leptocardii</taxon>
        <taxon>Amphioxiformes</taxon>
        <taxon>Branchiostomatidae</taxon>
        <taxon>Branchiostoma</taxon>
    </lineage>
</organism>
<dbReference type="Pfam" id="PF02984">
    <property type="entry name" value="Cyclin_C"/>
    <property type="match status" value="1"/>
</dbReference>
<feature type="domain" description="F-box" evidence="13">
    <location>
        <begin position="30"/>
        <end position="77"/>
    </location>
</feature>
<dbReference type="PROSITE" id="PS00292">
    <property type="entry name" value="CYCLINS"/>
    <property type="match status" value="1"/>
</dbReference>
<evidence type="ECO:0000256" key="8">
    <source>
        <dbReference type="ARBA" id="ARBA00023127"/>
    </source>
</evidence>
<keyword evidence="15" id="KW-1185">Reference proteome</keyword>
<dbReference type="SUPFAM" id="SSF81383">
    <property type="entry name" value="F-box domain"/>
    <property type="match status" value="1"/>
</dbReference>
<name>A0A8K0ADL6_BRALA</name>
<evidence type="ECO:0000256" key="2">
    <source>
        <dbReference type="ARBA" id="ARBA00004556"/>
    </source>
</evidence>
<dbReference type="PANTHER" id="PTHR10177">
    <property type="entry name" value="CYCLINS"/>
    <property type="match status" value="1"/>
</dbReference>
<keyword evidence="10" id="KW-0131">Cell cycle</keyword>
<dbReference type="AlphaFoldDB" id="A0A8K0ADL6"/>
<dbReference type="InterPro" id="IPR001810">
    <property type="entry name" value="F-box_dom"/>
</dbReference>
<evidence type="ECO:0000256" key="12">
    <source>
        <dbReference type="SAM" id="MobiDB-lite"/>
    </source>
</evidence>
<dbReference type="InterPro" id="IPR011990">
    <property type="entry name" value="TPR-like_helical_dom_sf"/>
</dbReference>
<feature type="region of interest" description="Disordered" evidence="12">
    <location>
        <begin position="734"/>
        <end position="753"/>
    </location>
</feature>
<comment type="similarity">
    <text evidence="3">Belongs to the cyclin family. Cyclin AB subfamily.</text>
</comment>
<dbReference type="Proteomes" id="UP000838412">
    <property type="component" value="Chromosome 9"/>
</dbReference>
<dbReference type="SMART" id="SM01332">
    <property type="entry name" value="Cyclin_C"/>
    <property type="match status" value="1"/>
</dbReference>
<dbReference type="InterPro" id="IPR006671">
    <property type="entry name" value="Cyclin_N"/>
</dbReference>
<keyword evidence="8 11" id="KW-0195">Cyclin</keyword>
<evidence type="ECO:0000256" key="5">
    <source>
        <dbReference type="ARBA" id="ARBA00022490"/>
    </source>
</evidence>
<dbReference type="InterPro" id="IPR036047">
    <property type="entry name" value="F-box-like_dom_sf"/>
</dbReference>
<feature type="compositionally biased region" description="Low complexity" evidence="12">
    <location>
        <begin position="739"/>
        <end position="753"/>
    </location>
</feature>